<sequence>MLLIFSSLLQPVNQQDQDQPLPCKQDLRYECVVWQRPYFSPFSAIILTHCFPSPSAFLLHGMCEGRERDRGRRDWCVAASADMAERRSVVVRSSKRSAIKKVGLCRKVSTTVSGEAGNSSVTSLN</sequence>
<gene>
    <name evidence="1" type="ORF">E2C01_067528</name>
</gene>
<protein>
    <submittedName>
        <fullName evidence="1">Uncharacterized protein</fullName>
    </submittedName>
</protein>
<reference evidence="1 2" key="1">
    <citation type="submission" date="2019-05" db="EMBL/GenBank/DDBJ databases">
        <title>Another draft genome of Portunus trituberculatus and its Hox gene families provides insights of decapod evolution.</title>
        <authorList>
            <person name="Jeong J.-H."/>
            <person name="Song I."/>
            <person name="Kim S."/>
            <person name="Choi T."/>
            <person name="Kim D."/>
            <person name="Ryu S."/>
            <person name="Kim W."/>
        </authorList>
    </citation>
    <scope>NUCLEOTIDE SEQUENCE [LARGE SCALE GENOMIC DNA]</scope>
    <source>
        <tissue evidence="1">Muscle</tissue>
    </source>
</reference>
<dbReference type="Proteomes" id="UP000324222">
    <property type="component" value="Unassembled WGS sequence"/>
</dbReference>
<evidence type="ECO:0000313" key="1">
    <source>
        <dbReference type="EMBL" id="MPC73207.1"/>
    </source>
</evidence>
<keyword evidence="2" id="KW-1185">Reference proteome</keyword>
<name>A0A5B7HVA6_PORTR</name>
<dbReference type="EMBL" id="VSRR010036320">
    <property type="protein sequence ID" value="MPC73207.1"/>
    <property type="molecule type" value="Genomic_DNA"/>
</dbReference>
<organism evidence="1 2">
    <name type="scientific">Portunus trituberculatus</name>
    <name type="common">Swimming crab</name>
    <name type="synonym">Neptunus trituberculatus</name>
    <dbReference type="NCBI Taxonomy" id="210409"/>
    <lineage>
        <taxon>Eukaryota</taxon>
        <taxon>Metazoa</taxon>
        <taxon>Ecdysozoa</taxon>
        <taxon>Arthropoda</taxon>
        <taxon>Crustacea</taxon>
        <taxon>Multicrustacea</taxon>
        <taxon>Malacostraca</taxon>
        <taxon>Eumalacostraca</taxon>
        <taxon>Eucarida</taxon>
        <taxon>Decapoda</taxon>
        <taxon>Pleocyemata</taxon>
        <taxon>Brachyura</taxon>
        <taxon>Eubrachyura</taxon>
        <taxon>Portunoidea</taxon>
        <taxon>Portunidae</taxon>
        <taxon>Portuninae</taxon>
        <taxon>Portunus</taxon>
    </lineage>
</organism>
<comment type="caution">
    <text evidence="1">The sequence shown here is derived from an EMBL/GenBank/DDBJ whole genome shotgun (WGS) entry which is preliminary data.</text>
</comment>
<dbReference type="AlphaFoldDB" id="A0A5B7HVA6"/>
<accession>A0A5B7HVA6</accession>
<evidence type="ECO:0000313" key="2">
    <source>
        <dbReference type="Proteomes" id="UP000324222"/>
    </source>
</evidence>
<proteinExistence type="predicted"/>